<reference evidence="3 4" key="2">
    <citation type="submission" date="2016-06" db="EMBL/GenBank/DDBJ databases">
        <authorList>
            <person name="Rodrigo-Torres L."/>
            <person name="Arahal D.R."/>
        </authorList>
    </citation>
    <scope>NUCLEOTIDE SEQUENCE [LARGE SCALE GENOMIC DNA]</scope>
    <source>
        <strain evidence="3 4">CECT 5116</strain>
    </source>
</reference>
<dbReference type="Proteomes" id="UP000092840">
    <property type="component" value="Unassembled WGS sequence"/>
</dbReference>
<dbReference type="EC" id="2.7.1.33" evidence="2"/>
<sequence>MLPVSIMIPSDLLKKLDHNSIYQDALAKIHKLLPTLKSRVIIGIGGIPGSGKSTLAEYICNRINLQYPNQVASVSMDGFHLSKAQLSAMTDPEAAFARRGAPWTFDSESFVEHLRHFKQYPSKPLSWPSFDHAYGDPVFNDVIIAPDVKILIVEGLYVLHQQDGFEKASEFLDFRWFIHLELEHAMAQLALRHQKAWGISAEEAKHRILINDALNAQIADLSQQHADHVLHII</sequence>
<protein>
    <submittedName>
        <fullName evidence="2">Pantothenate kinase</fullName>
        <ecNumber evidence="2">2.7.1.33</ecNumber>
    </submittedName>
</protein>
<dbReference type="Gene3D" id="3.40.50.300">
    <property type="entry name" value="P-loop containing nucleotide triphosphate hydrolases"/>
    <property type="match status" value="2"/>
</dbReference>
<dbReference type="EMBL" id="FLRA01000002">
    <property type="protein sequence ID" value="SBT16143.1"/>
    <property type="molecule type" value="Genomic_DNA"/>
</dbReference>
<reference evidence="2 5" key="1">
    <citation type="submission" date="2016-06" db="EMBL/GenBank/DDBJ databases">
        <authorList>
            <person name="Kjaerup R.B."/>
            <person name="Dalgaard T.S."/>
            <person name="Juul-Madsen H.R."/>
        </authorList>
    </citation>
    <scope>NUCLEOTIDE SEQUENCE [LARGE SCALE GENOMIC DNA]</scope>
    <source>
        <strain evidence="2 5">CECT 5115</strain>
    </source>
</reference>
<dbReference type="GO" id="GO:0004594">
    <property type="term" value="F:pantothenate kinase activity"/>
    <property type="evidence" value="ECO:0007669"/>
    <property type="project" value="UniProtKB-EC"/>
</dbReference>
<evidence type="ECO:0000259" key="1">
    <source>
        <dbReference type="Pfam" id="PF00485"/>
    </source>
</evidence>
<evidence type="ECO:0000313" key="4">
    <source>
        <dbReference type="Proteomes" id="UP000092840"/>
    </source>
</evidence>
<evidence type="ECO:0000313" key="3">
    <source>
        <dbReference type="EMBL" id="SBT21191.1"/>
    </source>
</evidence>
<feature type="domain" description="Phosphoribulokinase/uridine kinase" evidence="1">
    <location>
        <begin position="41"/>
        <end position="209"/>
    </location>
</feature>
<dbReference type="RefSeq" id="WP_083202946.1">
    <property type="nucleotide sequence ID" value="NZ_FLRA01000002.1"/>
</dbReference>
<dbReference type="Proteomes" id="UP000092871">
    <property type="component" value="Unassembled WGS sequence"/>
</dbReference>
<accession>A0A1C3JLQ4</accession>
<evidence type="ECO:0000313" key="2">
    <source>
        <dbReference type="EMBL" id="SBT16143.1"/>
    </source>
</evidence>
<dbReference type="InterPro" id="IPR027417">
    <property type="entry name" value="P-loop_NTPase"/>
</dbReference>
<proteinExistence type="predicted"/>
<dbReference type="SUPFAM" id="SSF52540">
    <property type="entry name" value="P-loop containing nucleoside triphosphate hydrolases"/>
    <property type="match status" value="1"/>
</dbReference>
<name>A0A1C3JLQ4_9GAMM</name>
<dbReference type="Pfam" id="PF00485">
    <property type="entry name" value="PRK"/>
    <property type="match status" value="1"/>
</dbReference>
<keyword evidence="2" id="KW-0418">Kinase</keyword>
<dbReference type="AlphaFoldDB" id="A0A1C3JLQ4"/>
<dbReference type="GO" id="GO:0005524">
    <property type="term" value="F:ATP binding"/>
    <property type="evidence" value="ECO:0007669"/>
    <property type="project" value="InterPro"/>
</dbReference>
<dbReference type="EMBL" id="FLRB01000012">
    <property type="protein sequence ID" value="SBT21191.1"/>
    <property type="molecule type" value="Genomic_DNA"/>
</dbReference>
<dbReference type="PANTHER" id="PTHR10285">
    <property type="entry name" value="URIDINE KINASE"/>
    <property type="match status" value="1"/>
</dbReference>
<keyword evidence="4" id="KW-1185">Reference proteome</keyword>
<evidence type="ECO:0000313" key="5">
    <source>
        <dbReference type="Proteomes" id="UP000092871"/>
    </source>
</evidence>
<dbReference type="InterPro" id="IPR006083">
    <property type="entry name" value="PRK/URK"/>
</dbReference>
<keyword evidence="2" id="KW-0808">Transferase</keyword>
<dbReference type="OrthoDB" id="1550976at2"/>
<organism evidence="2 5">
    <name type="scientific">Marinomonas gallaica</name>
    <dbReference type="NCBI Taxonomy" id="1806667"/>
    <lineage>
        <taxon>Bacteria</taxon>
        <taxon>Pseudomonadati</taxon>
        <taxon>Pseudomonadota</taxon>
        <taxon>Gammaproteobacteria</taxon>
        <taxon>Oceanospirillales</taxon>
        <taxon>Oceanospirillaceae</taxon>
        <taxon>Marinomonas</taxon>
    </lineage>
</organism>
<gene>
    <name evidence="2" type="primary">coaA</name>
    <name evidence="2" type="ORF">MGA5115_00217</name>
    <name evidence="3" type="ORF">MGA5116_01778</name>
</gene>